<organism evidence="1 2">
    <name type="scientific">Eumeta variegata</name>
    <name type="common">Bagworm moth</name>
    <name type="synonym">Eumeta japonica</name>
    <dbReference type="NCBI Taxonomy" id="151549"/>
    <lineage>
        <taxon>Eukaryota</taxon>
        <taxon>Metazoa</taxon>
        <taxon>Ecdysozoa</taxon>
        <taxon>Arthropoda</taxon>
        <taxon>Hexapoda</taxon>
        <taxon>Insecta</taxon>
        <taxon>Pterygota</taxon>
        <taxon>Neoptera</taxon>
        <taxon>Endopterygota</taxon>
        <taxon>Lepidoptera</taxon>
        <taxon>Glossata</taxon>
        <taxon>Ditrysia</taxon>
        <taxon>Tineoidea</taxon>
        <taxon>Psychidae</taxon>
        <taxon>Oiketicinae</taxon>
        <taxon>Eumeta</taxon>
    </lineage>
</organism>
<protein>
    <submittedName>
        <fullName evidence="1">Uncharacterized protein</fullName>
    </submittedName>
</protein>
<reference evidence="1 2" key="1">
    <citation type="journal article" date="2019" name="Commun. Biol.">
        <title>The bagworm genome reveals a unique fibroin gene that provides high tensile strength.</title>
        <authorList>
            <person name="Kono N."/>
            <person name="Nakamura H."/>
            <person name="Ohtoshi R."/>
            <person name="Tomita M."/>
            <person name="Numata K."/>
            <person name="Arakawa K."/>
        </authorList>
    </citation>
    <scope>NUCLEOTIDE SEQUENCE [LARGE SCALE GENOMIC DNA]</scope>
</reference>
<evidence type="ECO:0000313" key="1">
    <source>
        <dbReference type="EMBL" id="GBP63527.1"/>
    </source>
</evidence>
<evidence type="ECO:0000313" key="2">
    <source>
        <dbReference type="Proteomes" id="UP000299102"/>
    </source>
</evidence>
<keyword evidence="2" id="KW-1185">Reference proteome</keyword>
<dbReference type="Proteomes" id="UP000299102">
    <property type="component" value="Unassembled WGS sequence"/>
</dbReference>
<dbReference type="EMBL" id="BGZK01000871">
    <property type="protein sequence ID" value="GBP63527.1"/>
    <property type="molecule type" value="Genomic_DNA"/>
</dbReference>
<accession>A0A4C1XMM0</accession>
<gene>
    <name evidence="1" type="ORF">EVAR_45687_1</name>
</gene>
<name>A0A4C1XMM0_EUMVA</name>
<proteinExistence type="predicted"/>
<dbReference type="AlphaFoldDB" id="A0A4C1XMM0"/>
<sequence>MWERRRMGREALNLHGASFASNSERQSFVHCTVRNILRINKGKCAGGMSVGPRNWRCRYRDTSLTQRKRDRCPLGDGTRLFLENRAGGHRGHSQLQRNREESSSLLILDRNWLFDRGRSDVTEKEFVDAREIGATKRDWGHEEGADHRKSYLLDEIKQRKLLFYMCILCEGVLTYRAGPISCCSEVNHSMAEPHRLQNYFGVISTFPHLVNTDIYRILNGVVYHCNLKVY</sequence>
<comment type="caution">
    <text evidence="1">The sequence shown here is derived from an EMBL/GenBank/DDBJ whole genome shotgun (WGS) entry which is preliminary data.</text>
</comment>